<dbReference type="EMBL" id="JACHMH010000001">
    <property type="protein sequence ID" value="MBB4682198.1"/>
    <property type="molecule type" value="Genomic_DNA"/>
</dbReference>
<dbReference type="Proteomes" id="UP000533598">
    <property type="component" value="Unassembled WGS sequence"/>
</dbReference>
<accession>A0A7W7CJ67</accession>
<keyword evidence="3" id="KW-1185">Reference proteome</keyword>
<dbReference type="InterPro" id="IPR041581">
    <property type="entry name" value="Glyoxalase_6"/>
</dbReference>
<sequence length="125" mass="13820">MTLTLGSILLASTNPDRLRTWYRKAFDVTPNQDGFLVFGGVAVLIDQRDDIAATPAEPGRVILNFHLDNARDTAARLDSLGVTWLVELEERHEGMLFATLLDPDGNYLQLIQFSAAYLARTGKGN</sequence>
<dbReference type="RefSeq" id="WP_185009307.1">
    <property type="nucleotide sequence ID" value="NZ_BAAAUI010000037.1"/>
</dbReference>
<evidence type="ECO:0000259" key="1">
    <source>
        <dbReference type="PROSITE" id="PS51819"/>
    </source>
</evidence>
<dbReference type="SUPFAM" id="SSF54593">
    <property type="entry name" value="Glyoxalase/Bleomycin resistance protein/Dihydroxybiphenyl dioxygenase"/>
    <property type="match status" value="1"/>
</dbReference>
<dbReference type="GO" id="GO:0016829">
    <property type="term" value="F:lyase activity"/>
    <property type="evidence" value="ECO:0007669"/>
    <property type="project" value="UniProtKB-KW"/>
</dbReference>
<evidence type="ECO:0000313" key="3">
    <source>
        <dbReference type="Proteomes" id="UP000533598"/>
    </source>
</evidence>
<dbReference type="Pfam" id="PF18029">
    <property type="entry name" value="Glyoxalase_6"/>
    <property type="match status" value="1"/>
</dbReference>
<comment type="caution">
    <text evidence="2">The sequence shown here is derived from an EMBL/GenBank/DDBJ whole genome shotgun (WGS) entry which is preliminary data.</text>
</comment>
<proteinExistence type="predicted"/>
<name>A0A7W7CJ67_9PSEU</name>
<gene>
    <name evidence="2" type="ORF">HNR67_008316</name>
</gene>
<dbReference type="AlphaFoldDB" id="A0A7W7CJ67"/>
<dbReference type="CDD" id="cd06587">
    <property type="entry name" value="VOC"/>
    <property type="match status" value="1"/>
</dbReference>
<protein>
    <submittedName>
        <fullName evidence="2">Putative enzyme related to lactoylglutathione lyase</fullName>
    </submittedName>
</protein>
<keyword evidence="2" id="KW-0456">Lyase</keyword>
<organism evidence="2 3">
    <name type="scientific">Crossiella cryophila</name>
    <dbReference type="NCBI Taxonomy" id="43355"/>
    <lineage>
        <taxon>Bacteria</taxon>
        <taxon>Bacillati</taxon>
        <taxon>Actinomycetota</taxon>
        <taxon>Actinomycetes</taxon>
        <taxon>Pseudonocardiales</taxon>
        <taxon>Pseudonocardiaceae</taxon>
        <taxon>Crossiella</taxon>
    </lineage>
</organism>
<reference evidence="2 3" key="1">
    <citation type="submission" date="2020-08" db="EMBL/GenBank/DDBJ databases">
        <title>Sequencing the genomes of 1000 actinobacteria strains.</title>
        <authorList>
            <person name="Klenk H.-P."/>
        </authorList>
    </citation>
    <scope>NUCLEOTIDE SEQUENCE [LARGE SCALE GENOMIC DNA]</scope>
    <source>
        <strain evidence="2 3">DSM 44230</strain>
    </source>
</reference>
<dbReference type="InterPro" id="IPR037523">
    <property type="entry name" value="VOC_core"/>
</dbReference>
<feature type="domain" description="VOC" evidence="1">
    <location>
        <begin position="4"/>
        <end position="113"/>
    </location>
</feature>
<dbReference type="Gene3D" id="3.10.180.10">
    <property type="entry name" value="2,3-Dihydroxybiphenyl 1,2-Dioxygenase, domain 1"/>
    <property type="match status" value="1"/>
</dbReference>
<dbReference type="InterPro" id="IPR029068">
    <property type="entry name" value="Glyas_Bleomycin-R_OHBP_Dase"/>
</dbReference>
<dbReference type="PROSITE" id="PS51819">
    <property type="entry name" value="VOC"/>
    <property type="match status" value="1"/>
</dbReference>
<evidence type="ECO:0000313" key="2">
    <source>
        <dbReference type="EMBL" id="MBB4682198.1"/>
    </source>
</evidence>